<dbReference type="GO" id="GO:0003677">
    <property type="term" value="F:DNA binding"/>
    <property type="evidence" value="ECO:0007669"/>
    <property type="project" value="UniProtKB-KW"/>
</dbReference>
<evidence type="ECO:0000256" key="5">
    <source>
        <dbReference type="ARBA" id="ARBA00023242"/>
    </source>
</evidence>
<dbReference type="PROSITE" id="PS50066">
    <property type="entry name" value="MADS_BOX_2"/>
    <property type="match status" value="1"/>
</dbReference>
<sequence length="212" mass="24707">MGRKKIKLAWVANKNIRAASLKKKIVVLVKKVSELTILCDVKTCMIVLSPKENEPMVWRSVEEAQDLVRDFFALQEFERINNETSLESYLMEKTRKVEEKLMKIREKKKEYTVDQLMVQLNHGRKIGDLNLREIYGLLSFSKEKITRFMNRLGFTQYLPIHDPPVNLFDAETKDLITTTNDVFMIEGGQDDERSGNTYEASKKINISLRSTR</sequence>
<dbReference type="Pfam" id="PF00319">
    <property type="entry name" value="SRF-TF"/>
    <property type="match status" value="1"/>
</dbReference>
<dbReference type="Proteomes" id="UP000489600">
    <property type="component" value="Unassembled WGS sequence"/>
</dbReference>
<dbReference type="SMART" id="SM00432">
    <property type="entry name" value="MADS"/>
    <property type="match status" value="1"/>
</dbReference>
<proteinExistence type="predicted"/>
<evidence type="ECO:0000256" key="4">
    <source>
        <dbReference type="ARBA" id="ARBA00023163"/>
    </source>
</evidence>
<reference evidence="7" key="1">
    <citation type="submission" date="2019-07" db="EMBL/GenBank/DDBJ databases">
        <authorList>
            <person name="Dittberner H."/>
        </authorList>
    </citation>
    <scope>NUCLEOTIDE SEQUENCE [LARGE SCALE GENOMIC DNA]</scope>
</reference>
<name>A0A565BK42_9BRAS</name>
<dbReference type="InterPro" id="IPR002100">
    <property type="entry name" value="TF_MADSbox"/>
</dbReference>
<keyword evidence="5" id="KW-0539">Nucleus</keyword>
<evidence type="ECO:0000313" key="7">
    <source>
        <dbReference type="EMBL" id="VVB02000.1"/>
    </source>
</evidence>
<dbReference type="EMBL" id="CABITT030000004">
    <property type="protein sequence ID" value="VVB02000.1"/>
    <property type="molecule type" value="Genomic_DNA"/>
</dbReference>
<evidence type="ECO:0000256" key="1">
    <source>
        <dbReference type="ARBA" id="ARBA00004123"/>
    </source>
</evidence>
<evidence type="ECO:0000259" key="6">
    <source>
        <dbReference type="PROSITE" id="PS50066"/>
    </source>
</evidence>
<keyword evidence="2" id="KW-0805">Transcription regulation</keyword>
<dbReference type="SUPFAM" id="SSF55455">
    <property type="entry name" value="SRF-like"/>
    <property type="match status" value="1"/>
</dbReference>
<gene>
    <name evidence="7" type="ORF">ANE_LOCUS12444</name>
</gene>
<evidence type="ECO:0000256" key="2">
    <source>
        <dbReference type="ARBA" id="ARBA00023015"/>
    </source>
</evidence>
<keyword evidence="4" id="KW-0804">Transcription</keyword>
<dbReference type="GO" id="GO:0005634">
    <property type="term" value="C:nucleus"/>
    <property type="evidence" value="ECO:0007669"/>
    <property type="project" value="UniProtKB-SubCell"/>
</dbReference>
<comment type="subcellular location">
    <subcellularLocation>
        <location evidence="1">Nucleus</location>
    </subcellularLocation>
</comment>
<keyword evidence="8" id="KW-1185">Reference proteome</keyword>
<dbReference type="Gene3D" id="3.40.1810.10">
    <property type="entry name" value="Transcription factor, MADS-box"/>
    <property type="match status" value="1"/>
</dbReference>
<organism evidence="7 8">
    <name type="scientific">Arabis nemorensis</name>
    <dbReference type="NCBI Taxonomy" id="586526"/>
    <lineage>
        <taxon>Eukaryota</taxon>
        <taxon>Viridiplantae</taxon>
        <taxon>Streptophyta</taxon>
        <taxon>Embryophyta</taxon>
        <taxon>Tracheophyta</taxon>
        <taxon>Spermatophyta</taxon>
        <taxon>Magnoliopsida</taxon>
        <taxon>eudicotyledons</taxon>
        <taxon>Gunneridae</taxon>
        <taxon>Pentapetalae</taxon>
        <taxon>rosids</taxon>
        <taxon>malvids</taxon>
        <taxon>Brassicales</taxon>
        <taxon>Brassicaceae</taxon>
        <taxon>Arabideae</taxon>
        <taxon>Arabis</taxon>
    </lineage>
</organism>
<dbReference type="GO" id="GO:0046983">
    <property type="term" value="F:protein dimerization activity"/>
    <property type="evidence" value="ECO:0007669"/>
    <property type="project" value="InterPro"/>
</dbReference>
<dbReference type="InterPro" id="IPR036879">
    <property type="entry name" value="TF_MADSbox_sf"/>
</dbReference>
<feature type="domain" description="MADS-box" evidence="6">
    <location>
        <begin position="1"/>
        <end position="51"/>
    </location>
</feature>
<evidence type="ECO:0000256" key="3">
    <source>
        <dbReference type="ARBA" id="ARBA00023125"/>
    </source>
</evidence>
<accession>A0A565BK42</accession>
<protein>
    <recommendedName>
        <fullName evidence="6">MADS-box domain-containing protein</fullName>
    </recommendedName>
</protein>
<dbReference type="AlphaFoldDB" id="A0A565BK42"/>
<dbReference type="OrthoDB" id="1112379at2759"/>
<evidence type="ECO:0000313" key="8">
    <source>
        <dbReference type="Proteomes" id="UP000489600"/>
    </source>
</evidence>
<keyword evidence="3" id="KW-0238">DNA-binding</keyword>
<comment type="caution">
    <text evidence="7">The sequence shown here is derived from an EMBL/GenBank/DDBJ whole genome shotgun (WGS) entry which is preliminary data.</text>
</comment>